<organism evidence="2 3">
    <name type="scientific">Hymenobacter monticola</name>
    <dbReference type="NCBI Taxonomy" id="1705399"/>
    <lineage>
        <taxon>Bacteria</taxon>
        <taxon>Pseudomonadati</taxon>
        <taxon>Bacteroidota</taxon>
        <taxon>Cytophagia</taxon>
        <taxon>Cytophagales</taxon>
        <taxon>Hymenobacteraceae</taxon>
        <taxon>Hymenobacter</taxon>
    </lineage>
</organism>
<evidence type="ECO:0008006" key="4">
    <source>
        <dbReference type="Google" id="ProtNLM"/>
    </source>
</evidence>
<keyword evidence="1" id="KW-1133">Transmembrane helix</keyword>
<feature type="transmembrane region" description="Helical" evidence="1">
    <location>
        <begin position="258"/>
        <end position="277"/>
    </location>
</feature>
<feature type="transmembrane region" description="Helical" evidence="1">
    <location>
        <begin position="346"/>
        <end position="369"/>
    </location>
</feature>
<keyword evidence="1" id="KW-0812">Transmembrane</keyword>
<feature type="transmembrane region" description="Helical" evidence="1">
    <location>
        <begin position="130"/>
        <end position="149"/>
    </location>
</feature>
<feature type="transmembrane region" description="Helical" evidence="1">
    <location>
        <begin position="33"/>
        <end position="53"/>
    </location>
</feature>
<feature type="transmembrane region" description="Helical" evidence="1">
    <location>
        <begin position="215"/>
        <end position="246"/>
    </location>
</feature>
<name>A0ABY4B2F5_9BACT</name>
<feature type="transmembrane region" description="Helical" evidence="1">
    <location>
        <begin position="376"/>
        <end position="397"/>
    </location>
</feature>
<evidence type="ECO:0000313" key="2">
    <source>
        <dbReference type="EMBL" id="UOE33322.1"/>
    </source>
</evidence>
<reference evidence="2 3" key="1">
    <citation type="submission" date="2022-03" db="EMBL/GenBank/DDBJ databases">
        <title>Hymenobactersp. isolated from the air.</title>
        <authorList>
            <person name="Won M."/>
            <person name="Kwon S.-W."/>
        </authorList>
    </citation>
    <scope>NUCLEOTIDE SEQUENCE [LARGE SCALE GENOMIC DNA]</scope>
    <source>
        <strain evidence="2 3">KACC 22596</strain>
    </source>
</reference>
<keyword evidence="3" id="KW-1185">Reference proteome</keyword>
<dbReference type="RefSeq" id="WP_243513018.1">
    <property type="nucleotide sequence ID" value="NZ_CP094534.1"/>
</dbReference>
<dbReference type="EMBL" id="CP094534">
    <property type="protein sequence ID" value="UOE33322.1"/>
    <property type="molecule type" value="Genomic_DNA"/>
</dbReference>
<keyword evidence="1" id="KW-0472">Membrane</keyword>
<feature type="transmembrane region" description="Helical" evidence="1">
    <location>
        <begin position="155"/>
        <end position="175"/>
    </location>
</feature>
<dbReference type="Proteomes" id="UP000831390">
    <property type="component" value="Chromosome"/>
</dbReference>
<evidence type="ECO:0000313" key="3">
    <source>
        <dbReference type="Proteomes" id="UP000831390"/>
    </source>
</evidence>
<evidence type="ECO:0000256" key="1">
    <source>
        <dbReference type="SAM" id="Phobius"/>
    </source>
</evidence>
<protein>
    <recommendedName>
        <fullName evidence="4">Glycosyltransferase RgtA/B/C/D-like domain-containing protein</fullName>
    </recommendedName>
</protein>
<gene>
    <name evidence="2" type="ORF">MTP16_19620</name>
</gene>
<accession>A0ABY4B2F5</accession>
<sequence length="437" mass="48537">MKILFAVLLNAALLAVLLPWLRRQWRWAGSGRWQLVFGAGLALRVGLGLIRCWHLQGDARFMSFVGHTVARRIWRHPDRTWDILTRAVTVFPKDKAAYDFVFQNTSNTWILMKILGVLNLASLQSDWINALYLSLFVFVGCWQLVRVFAEAFPDAPAGAAAVGFLFWPTTCFWATGISKESVLLGSGAWLTAKVVAYCYAPPAANAQPWGPHVRWWLGALGLALMHFSMRYFFAVPLLGVLAGVALGRWLELYTPVRGRWGQALAMALVLGTGAWLAPQLSVAFSINKFTNQVITVYTFELAHAIGRPHFEYADLRPTLESFAAHAPLAAVNVITRPWLGESWRPLYVAAALENTAVLALLAVAAWAAWRKKGGHLPFGLGLGLAVFCLILAILMGLTTPNLGSLNRYRCELLPFLLLLLLQNDYAARGLRWLKRNG</sequence>
<proteinExistence type="predicted"/>